<evidence type="ECO:0000256" key="1">
    <source>
        <dbReference type="SAM" id="MobiDB-lite"/>
    </source>
</evidence>
<dbReference type="KEGG" id="pbap:Pla133_10620"/>
<dbReference type="EMBL" id="CP036287">
    <property type="protein sequence ID" value="QDU65996.1"/>
    <property type="molecule type" value="Genomic_DNA"/>
</dbReference>
<evidence type="ECO:0000256" key="2">
    <source>
        <dbReference type="SAM" id="SignalP"/>
    </source>
</evidence>
<reference evidence="3 4" key="1">
    <citation type="submission" date="2019-02" db="EMBL/GenBank/DDBJ databases">
        <title>Deep-cultivation of Planctomycetes and their phenomic and genomic characterization uncovers novel biology.</title>
        <authorList>
            <person name="Wiegand S."/>
            <person name="Jogler M."/>
            <person name="Boedeker C."/>
            <person name="Pinto D."/>
            <person name="Vollmers J."/>
            <person name="Rivas-Marin E."/>
            <person name="Kohn T."/>
            <person name="Peeters S.H."/>
            <person name="Heuer A."/>
            <person name="Rast P."/>
            <person name="Oberbeckmann S."/>
            <person name="Bunk B."/>
            <person name="Jeske O."/>
            <person name="Meyerdierks A."/>
            <person name="Storesund J.E."/>
            <person name="Kallscheuer N."/>
            <person name="Luecker S."/>
            <person name="Lage O.M."/>
            <person name="Pohl T."/>
            <person name="Merkel B.J."/>
            <person name="Hornburger P."/>
            <person name="Mueller R.-W."/>
            <person name="Bruemmer F."/>
            <person name="Labrenz M."/>
            <person name="Spormann A.M."/>
            <person name="Op den Camp H."/>
            <person name="Overmann J."/>
            <person name="Amann R."/>
            <person name="Jetten M.S.M."/>
            <person name="Mascher T."/>
            <person name="Medema M.H."/>
            <person name="Devos D.P."/>
            <person name="Kaster A.-K."/>
            <person name="Ovreas L."/>
            <person name="Rohde M."/>
            <person name="Galperin M.Y."/>
            <person name="Jogler C."/>
        </authorList>
    </citation>
    <scope>NUCLEOTIDE SEQUENCE [LARGE SCALE GENOMIC DNA]</scope>
    <source>
        <strain evidence="3 4">Pla133</strain>
    </source>
</reference>
<dbReference type="Proteomes" id="UP000316921">
    <property type="component" value="Chromosome"/>
</dbReference>
<proteinExistence type="predicted"/>
<feature type="signal peptide" evidence="2">
    <location>
        <begin position="1"/>
        <end position="25"/>
    </location>
</feature>
<feature type="region of interest" description="Disordered" evidence="1">
    <location>
        <begin position="343"/>
        <end position="365"/>
    </location>
</feature>
<evidence type="ECO:0008006" key="5">
    <source>
        <dbReference type="Google" id="ProtNLM"/>
    </source>
</evidence>
<protein>
    <recommendedName>
        <fullName evidence="5">Carboxypeptidase regulatory-like domain-containing protein</fullName>
    </recommendedName>
</protein>
<keyword evidence="4" id="KW-1185">Reference proteome</keyword>
<keyword evidence="2" id="KW-0732">Signal</keyword>
<gene>
    <name evidence="3" type="ORF">Pla133_10620</name>
</gene>
<feature type="compositionally biased region" description="Basic and acidic residues" evidence="1">
    <location>
        <begin position="352"/>
        <end position="365"/>
    </location>
</feature>
<evidence type="ECO:0000313" key="3">
    <source>
        <dbReference type="EMBL" id="QDU65996.1"/>
    </source>
</evidence>
<accession>A0A518BGC2</accession>
<dbReference type="AlphaFoldDB" id="A0A518BGC2"/>
<feature type="chain" id="PRO_5021960653" description="Carboxypeptidase regulatory-like domain-containing protein" evidence="2">
    <location>
        <begin position="26"/>
        <end position="519"/>
    </location>
</feature>
<dbReference type="RefSeq" id="WP_145063143.1">
    <property type="nucleotide sequence ID" value="NZ_CP036287.1"/>
</dbReference>
<evidence type="ECO:0000313" key="4">
    <source>
        <dbReference type="Proteomes" id="UP000316921"/>
    </source>
</evidence>
<name>A0A518BGC2_9BACT</name>
<organism evidence="3 4">
    <name type="scientific">Engelhardtia mirabilis</name>
    <dbReference type="NCBI Taxonomy" id="2528011"/>
    <lineage>
        <taxon>Bacteria</taxon>
        <taxon>Pseudomonadati</taxon>
        <taxon>Planctomycetota</taxon>
        <taxon>Planctomycetia</taxon>
        <taxon>Planctomycetia incertae sedis</taxon>
        <taxon>Engelhardtia</taxon>
    </lineage>
</organism>
<sequence length="519" mass="56745" precursor="true">MPNRPKIKLLLAICAAALAAIVLWAAVNEREPHADFAADDSIGLVALDPAMQIDHLRAVALTTFDADGRVIRTVLCPPIEPGRPGPFAVDLDEFDLQEGETARVWFGWLGGFPQAEIRPSDFAGSSAPLVPTFEVRWSAPPFKFVSALDGSPLYPRTTILELDGRPLELPDGEAVAEDSIPFGRSPKMEATRDSLLDDFSRWGLLGPPFECPTEILVEADGYAPRRVSILAGDVDAQDPVTTLELEPLEGWRHTLSLGIAGIPDRVQELLFEIAPNGEESPIRREHLTLARGPGGRFEGAFAIAPDRRGTLHWSWWPLASLDQGAETRLELVATSVVLPPGNPWGSDEIGADDGRRVSVHRGDRDAREPARELEGAWYAVASTGEGPVYFEVEWPNAEVLAIGVREGEQRRLESWTRCEVWFELESHRESIALLGNRYAGSLEVRPPFLPTLDANWLELHRGRSTYALSLLPGDWVATLGESTDGDFRALPGTRVEFTVPSPAPDSLTVQVPVATGPPQ</sequence>